<reference evidence="10" key="1">
    <citation type="submission" date="2022-11" db="EMBL/GenBank/DDBJ databases">
        <title>Lacinutrix neustonica HL-RS19T sp. nov., isolated from the surface microlayer sample of brackish Lake Shihwa.</title>
        <authorList>
            <person name="Choi J.Y."/>
            <person name="Hwang C.Y."/>
        </authorList>
    </citation>
    <scope>NUCLEOTIDE SEQUENCE</scope>
    <source>
        <strain evidence="10">HL-RS19</strain>
    </source>
</reference>
<evidence type="ECO:0000256" key="5">
    <source>
        <dbReference type="ARBA" id="ARBA00023274"/>
    </source>
</evidence>
<dbReference type="GO" id="GO:0003735">
    <property type="term" value="F:structural constituent of ribosome"/>
    <property type="evidence" value="ECO:0007669"/>
    <property type="project" value="TreeGrafter"/>
</dbReference>
<keyword evidence="11" id="KW-1185">Reference proteome</keyword>
<evidence type="ECO:0000259" key="9">
    <source>
        <dbReference type="PROSITE" id="PS50126"/>
    </source>
</evidence>
<dbReference type="KEGG" id="lnu:N7U66_04300"/>
<dbReference type="GO" id="GO:0003729">
    <property type="term" value="F:mRNA binding"/>
    <property type="evidence" value="ECO:0007669"/>
    <property type="project" value="UniProtKB-ARBA"/>
</dbReference>
<dbReference type="PANTHER" id="PTHR10724:SF7">
    <property type="entry name" value="SMALL RIBOSOMAL SUBUNIT PROTEIN BS1C"/>
    <property type="match status" value="1"/>
</dbReference>
<feature type="domain" description="S1 motif" evidence="9">
    <location>
        <begin position="241"/>
        <end position="309"/>
    </location>
</feature>
<keyword evidence="3" id="KW-0694">RNA-binding</keyword>
<evidence type="ECO:0000256" key="1">
    <source>
        <dbReference type="ARBA" id="ARBA00006767"/>
    </source>
</evidence>
<dbReference type="CDD" id="cd05688">
    <property type="entry name" value="S1_RPS1_repeat_ec3"/>
    <property type="match status" value="1"/>
</dbReference>
<evidence type="ECO:0000313" key="11">
    <source>
        <dbReference type="Proteomes" id="UP001164705"/>
    </source>
</evidence>
<evidence type="ECO:0000256" key="8">
    <source>
        <dbReference type="SAM" id="MobiDB-lite"/>
    </source>
</evidence>
<feature type="domain" description="S1 motif" evidence="9">
    <location>
        <begin position="326"/>
        <end position="396"/>
    </location>
</feature>
<dbReference type="SMART" id="SM00316">
    <property type="entry name" value="S1"/>
    <property type="match status" value="6"/>
</dbReference>
<feature type="compositionally biased region" description="Low complexity" evidence="8">
    <location>
        <begin position="13"/>
        <end position="22"/>
    </location>
</feature>
<dbReference type="InterPro" id="IPR050437">
    <property type="entry name" value="Ribos_protein_bS1-like"/>
</dbReference>
<dbReference type="FunFam" id="2.40.50.140:FF:000011">
    <property type="entry name" value="30S ribosomal protein S1"/>
    <property type="match status" value="1"/>
</dbReference>
<dbReference type="CDD" id="cd04465">
    <property type="entry name" value="S1_RPS1_repeat_ec2_hs2"/>
    <property type="match status" value="1"/>
</dbReference>
<organism evidence="10 11">
    <name type="scientific">Lacinutrix neustonica</name>
    <dbReference type="NCBI Taxonomy" id="2980107"/>
    <lineage>
        <taxon>Bacteria</taxon>
        <taxon>Pseudomonadati</taxon>
        <taxon>Bacteroidota</taxon>
        <taxon>Flavobacteriia</taxon>
        <taxon>Flavobacteriales</taxon>
        <taxon>Flavobacteriaceae</taxon>
        <taxon>Lacinutrix</taxon>
    </lineage>
</organism>
<feature type="region of interest" description="Disordered" evidence="8">
    <location>
        <begin position="1"/>
        <end position="25"/>
    </location>
</feature>
<keyword evidence="4 10" id="KW-0689">Ribosomal protein</keyword>
<protein>
    <recommendedName>
        <fullName evidence="6">Small ribosomal subunit protein bS1</fullName>
    </recommendedName>
    <alternativeName>
        <fullName evidence="7">30S ribosomal protein S1</fullName>
    </alternativeName>
</protein>
<feature type="domain" description="S1 motif" evidence="9">
    <location>
        <begin position="413"/>
        <end position="483"/>
    </location>
</feature>
<name>A0A9E8MWY2_9FLAO</name>
<feature type="domain" description="S1 motif" evidence="9">
    <location>
        <begin position="500"/>
        <end position="565"/>
    </location>
</feature>
<dbReference type="InterPro" id="IPR012340">
    <property type="entry name" value="NA-bd_OB-fold"/>
</dbReference>
<dbReference type="Gene3D" id="2.40.50.140">
    <property type="entry name" value="Nucleic acid-binding proteins"/>
    <property type="match status" value="6"/>
</dbReference>
<feature type="domain" description="S1 motif" evidence="9">
    <location>
        <begin position="154"/>
        <end position="220"/>
    </location>
</feature>
<sequence>MAEKAKQAEVEATEATTATKEAPVVSEAQANPEKFLKEFNWHNYQEGIDEVEDSQLKEFEKLVSENFVDTLDDEVVEGEVVHMSDRDVIIDINAKSEGVISLNEFRYNPDLKVGDKVEVLIDVREDATGQLVLSHRKARVIKAWDRVNNAHDTGEIVNGFVKCRTKGGMIVDVFGIEAFLPGSQIDVKPIRDYDVYVNKTMEFKVVKINHEFKNVVVSHKALIEADIEEQKKEIIGQLEKGQVLEGVVKNITSYGVFIDLGGVDGLVHITDLSWSRINHPNEIVELDQKLNVVILDFDENKSRIQLGLKQLSKHPWDALGENVAVGDKVKGKVVVIADYGAFIEVAEGVEGLVHVSEMSWSTHLRSANDFVKVGDEIEAQILTLDREDRKMSLGIKQLSADPWTDITTKYPVGSKHTGIVRNFTNFGVFVELEEGIDGLIYISDLSWTKKIKHPSEFCAVGDKLEVVVLELDVEGRKLSLGHKQTTENPWDKYETEFALNTTHTAEIAEVVDKGATIEFNEDIVAFVPSRHLEKEDGKLLKKGDSAEFKIIEFNKEFKRVVASHTAIFKAEEMANVKAAVAKQASQAAEAKPTLGDANDALQALKDKMDGKK</sequence>
<comment type="similarity">
    <text evidence="1">Belongs to the bacterial ribosomal protein bS1 family.</text>
</comment>
<dbReference type="GO" id="GO:0022627">
    <property type="term" value="C:cytosolic small ribosomal subunit"/>
    <property type="evidence" value="ECO:0007669"/>
    <property type="project" value="TreeGrafter"/>
</dbReference>
<evidence type="ECO:0000256" key="6">
    <source>
        <dbReference type="ARBA" id="ARBA00035293"/>
    </source>
</evidence>
<dbReference type="PANTHER" id="PTHR10724">
    <property type="entry name" value="30S RIBOSOMAL PROTEIN S1"/>
    <property type="match status" value="1"/>
</dbReference>
<dbReference type="CDD" id="cd05687">
    <property type="entry name" value="S1_RPS1_repeat_ec1_hs1"/>
    <property type="match status" value="1"/>
</dbReference>
<dbReference type="GO" id="GO:0006412">
    <property type="term" value="P:translation"/>
    <property type="evidence" value="ECO:0007669"/>
    <property type="project" value="TreeGrafter"/>
</dbReference>
<dbReference type="FunFam" id="2.40.50.140:FF:000051">
    <property type="entry name" value="RNA-binding transcriptional accessory protein"/>
    <property type="match status" value="1"/>
</dbReference>
<evidence type="ECO:0000256" key="4">
    <source>
        <dbReference type="ARBA" id="ARBA00022980"/>
    </source>
</evidence>
<dbReference type="NCBIfam" id="NF004953">
    <property type="entry name" value="PRK06299.1-3"/>
    <property type="match status" value="1"/>
</dbReference>
<dbReference type="PRINTS" id="PR00681">
    <property type="entry name" value="RIBOSOMALS1"/>
</dbReference>
<evidence type="ECO:0000256" key="3">
    <source>
        <dbReference type="ARBA" id="ARBA00022884"/>
    </source>
</evidence>
<dbReference type="RefSeq" id="WP_267677461.1">
    <property type="nucleotide sequence ID" value="NZ_CP113088.1"/>
</dbReference>
<gene>
    <name evidence="10" type="primary">rpsA</name>
    <name evidence="10" type="ORF">N7U66_04300</name>
</gene>
<evidence type="ECO:0000313" key="10">
    <source>
        <dbReference type="EMBL" id="WAC02861.1"/>
    </source>
</evidence>
<evidence type="ECO:0000256" key="2">
    <source>
        <dbReference type="ARBA" id="ARBA00022737"/>
    </source>
</evidence>
<dbReference type="FunFam" id="2.40.50.140:FF:000110">
    <property type="entry name" value="30S ribosomal protein S1"/>
    <property type="match status" value="1"/>
</dbReference>
<dbReference type="Pfam" id="PF00575">
    <property type="entry name" value="S1"/>
    <property type="match status" value="6"/>
</dbReference>
<dbReference type="PROSITE" id="PS50126">
    <property type="entry name" value="S1"/>
    <property type="match status" value="6"/>
</dbReference>
<dbReference type="AlphaFoldDB" id="A0A9E8MWY2"/>
<keyword evidence="5" id="KW-0687">Ribonucleoprotein</keyword>
<keyword evidence="2" id="KW-0677">Repeat</keyword>
<proteinExistence type="inferred from homology"/>
<dbReference type="Proteomes" id="UP001164705">
    <property type="component" value="Chromosome"/>
</dbReference>
<dbReference type="SUPFAM" id="SSF50249">
    <property type="entry name" value="Nucleic acid-binding proteins"/>
    <property type="match status" value="6"/>
</dbReference>
<feature type="domain" description="S1 motif" evidence="9">
    <location>
        <begin position="73"/>
        <end position="136"/>
    </location>
</feature>
<evidence type="ECO:0000256" key="7">
    <source>
        <dbReference type="ARBA" id="ARBA00035517"/>
    </source>
</evidence>
<dbReference type="EMBL" id="CP113088">
    <property type="protein sequence ID" value="WAC02861.1"/>
    <property type="molecule type" value="Genomic_DNA"/>
</dbReference>
<dbReference type="InterPro" id="IPR003029">
    <property type="entry name" value="S1_domain"/>
</dbReference>
<dbReference type="InterPro" id="IPR035104">
    <property type="entry name" value="Ribosomal_protein_S1-like"/>
</dbReference>
<accession>A0A9E8MWY2</accession>